<dbReference type="GO" id="GO:0006528">
    <property type="term" value="P:asparagine metabolic process"/>
    <property type="evidence" value="ECO:0007669"/>
    <property type="project" value="InterPro"/>
</dbReference>
<evidence type="ECO:0000256" key="7">
    <source>
        <dbReference type="PROSITE-ProRule" id="PRU10100"/>
    </source>
</evidence>
<feature type="active site" evidence="6">
    <location>
        <position position="32"/>
    </location>
</feature>
<comment type="caution">
    <text evidence="12">The sequence shown here is derived from an EMBL/GenBank/DDBJ whole genome shotgun (WGS) entry which is preliminary data.</text>
</comment>
<feature type="domain" description="L-asparaginase N-terminal" evidence="10">
    <location>
        <begin position="24"/>
        <end position="216"/>
    </location>
</feature>
<evidence type="ECO:0000256" key="1">
    <source>
        <dbReference type="ARBA" id="ARBA00010518"/>
    </source>
</evidence>
<dbReference type="InterPro" id="IPR027475">
    <property type="entry name" value="Asparaginase/glutaminase_AS2"/>
</dbReference>
<dbReference type="Pfam" id="PF00710">
    <property type="entry name" value="Asparaginase"/>
    <property type="match status" value="1"/>
</dbReference>
<dbReference type="InterPro" id="IPR020827">
    <property type="entry name" value="Asparaginase/glutaminase_AS1"/>
</dbReference>
<protein>
    <recommendedName>
        <fullName evidence="3">L-asparagine amidohydrolase</fullName>
    </recommendedName>
</protein>
<reference evidence="12 13" key="1">
    <citation type="submission" date="2017-04" db="EMBL/GenBank/DDBJ databases">
        <title>Complete genome of Campylobacter concisus ATCC 33237T and draft genomes for an additional eight well characterized C. concisus strains.</title>
        <authorList>
            <person name="Cornelius A.J."/>
            <person name="Miller W.G."/>
            <person name="Lastovica A.J."/>
            <person name="On S.L."/>
            <person name="French N.P."/>
            <person name="Vandenberg O."/>
            <person name="Biggs P.J."/>
        </authorList>
    </citation>
    <scope>NUCLEOTIDE SEQUENCE [LARGE SCALE GENOMIC DNA]</scope>
    <source>
        <strain evidence="12 13">Lasto205.94</strain>
    </source>
</reference>
<dbReference type="PANTHER" id="PTHR11707:SF28">
    <property type="entry name" value="60 KDA LYSOPHOSPHOLIPASE"/>
    <property type="match status" value="1"/>
</dbReference>
<evidence type="ECO:0000256" key="2">
    <source>
        <dbReference type="ARBA" id="ARBA00022801"/>
    </source>
</evidence>
<dbReference type="NCBIfam" id="TIGR00520">
    <property type="entry name" value="asnASE_II"/>
    <property type="match status" value="1"/>
</dbReference>
<keyword evidence="9" id="KW-0732">Signal</keyword>
<dbReference type="InterPro" id="IPR027474">
    <property type="entry name" value="L-asparaginase_N"/>
</dbReference>
<proteinExistence type="inferred from homology"/>
<feature type="binding site" evidence="5">
    <location>
        <position position="78"/>
    </location>
    <ligand>
        <name>substrate</name>
    </ligand>
</feature>
<dbReference type="PANTHER" id="PTHR11707">
    <property type="entry name" value="L-ASPARAGINASE"/>
    <property type="match status" value="1"/>
</dbReference>
<feature type="signal peptide" evidence="9">
    <location>
        <begin position="1"/>
        <end position="20"/>
    </location>
</feature>
<dbReference type="PROSITE" id="PS00917">
    <property type="entry name" value="ASN_GLN_ASE_2"/>
    <property type="match status" value="1"/>
</dbReference>
<dbReference type="PROSITE" id="PS00144">
    <property type="entry name" value="ASN_GLN_ASE_1"/>
    <property type="match status" value="1"/>
</dbReference>
<sequence>MRLIFKAVLLMILGATLAVAKPTIYILATGGTIAGSGSGSLDASYTSGTVTVDKLIAAVPDINKIATIKGEQISNIGSQDMNNEVWLKLANRINELLNSGKADGIVVTHGTDTMEETAYFLNLVVKSDKPVVLVGAMRNSGSLSADGPLNLFNAVNVAISKDSVGKGVVVTMNDEIHAAREVTKTNTTGVDTFKSPNSGKIGTVFYGNVKYYMNPIRKHTAKSAFDLEGVKELPRVDIIYSHANDNPDFVSIAVKNGAKGIVSAGLGNGNPYFSVLEALGEASKAGVVVVRDSRVGSGETTMNGEVDDAKYGFLTSDNLNAQKARVLLMLALTKTSDKAKIQEYFLTH</sequence>
<name>A0A1Y5NEV6_9BACT</name>
<dbReference type="InterPro" id="IPR027473">
    <property type="entry name" value="L-asparaginase_C"/>
</dbReference>
<dbReference type="PIRSF" id="PIRSF500176">
    <property type="entry name" value="L_ASNase"/>
    <property type="match status" value="1"/>
</dbReference>
<dbReference type="Gene3D" id="3.40.50.40">
    <property type="match status" value="1"/>
</dbReference>
<dbReference type="EMBL" id="NDYR01000009">
    <property type="protein sequence ID" value="OUT18004.1"/>
    <property type="molecule type" value="Genomic_DNA"/>
</dbReference>
<evidence type="ECO:0000256" key="4">
    <source>
        <dbReference type="PIRSR" id="PIRSR001220-1"/>
    </source>
</evidence>
<evidence type="ECO:0000256" key="8">
    <source>
        <dbReference type="RuleBase" id="RU004456"/>
    </source>
</evidence>
<feature type="active site" evidence="7">
    <location>
        <position position="111"/>
    </location>
</feature>
<dbReference type="Proteomes" id="UP000196534">
    <property type="component" value="Unassembled WGS sequence"/>
</dbReference>
<dbReference type="InterPro" id="IPR006034">
    <property type="entry name" value="Asparaginase/glutaminase-like"/>
</dbReference>
<evidence type="ECO:0000256" key="9">
    <source>
        <dbReference type="SAM" id="SignalP"/>
    </source>
</evidence>
<dbReference type="PIRSF" id="PIRSF001220">
    <property type="entry name" value="L-ASNase_gatD"/>
    <property type="match status" value="1"/>
</dbReference>
<feature type="chain" id="PRO_5012983620" description="L-asparagine amidohydrolase" evidence="9">
    <location>
        <begin position="21"/>
        <end position="348"/>
    </location>
</feature>
<dbReference type="PROSITE" id="PS51732">
    <property type="entry name" value="ASN_GLN_ASE_3"/>
    <property type="match status" value="1"/>
</dbReference>
<dbReference type="SUPFAM" id="SSF53774">
    <property type="entry name" value="Glutaminase/Asparaginase"/>
    <property type="match status" value="1"/>
</dbReference>
<dbReference type="Pfam" id="PF17763">
    <property type="entry name" value="Asparaginase_C"/>
    <property type="match status" value="1"/>
</dbReference>
<accession>A0A1Y5NEV6</accession>
<evidence type="ECO:0000313" key="13">
    <source>
        <dbReference type="Proteomes" id="UP000196534"/>
    </source>
</evidence>
<keyword evidence="2" id="KW-0378">Hydrolase</keyword>
<dbReference type="InterPro" id="IPR040919">
    <property type="entry name" value="Asparaginase_C"/>
</dbReference>
<dbReference type="GO" id="GO:0004067">
    <property type="term" value="F:asparaginase activity"/>
    <property type="evidence" value="ECO:0007669"/>
    <property type="project" value="UniProtKB-UniRule"/>
</dbReference>
<dbReference type="InterPro" id="IPR004550">
    <property type="entry name" value="AsnASE_II"/>
</dbReference>
<evidence type="ECO:0000256" key="5">
    <source>
        <dbReference type="PIRSR" id="PIRSR001220-2"/>
    </source>
</evidence>
<evidence type="ECO:0000256" key="3">
    <source>
        <dbReference type="ARBA" id="ARBA00030414"/>
    </source>
</evidence>
<evidence type="ECO:0000259" key="10">
    <source>
        <dbReference type="Pfam" id="PF00710"/>
    </source>
</evidence>
<dbReference type="PRINTS" id="PR00139">
    <property type="entry name" value="ASNGLNASE"/>
</dbReference>
<dbReference type="FunFam" id="3.40.50.1170:FF:000001">
    <property type="entry name" value="L-asparaginase 2"/>
    <property type="match status" value="1"/>
</dbReference>
<gene>
    <name evidence="12" type="primary">ansB</name>
    <name evidence="12" type="ORF">B9N61_06620</name>
</gene>
<dbReference type="InterPro" id="IPR036152">
    <property type="entry name" value="Asp/glu_Ase-like_sf"/>
</dbReference>
<dbReference type="InterPro" id="IPR037152">
    <property type="entry name" value="L-asparaginase_N_sf"/>
</dbReference>
<dbReference type="RefSeq" id="WP_087586436.1">
    <property type="nucleotide sequence ID" value="NZ_CABMKP010000009.1"/>
</dbReference>
<evidence type="ECO:0000313" key="12">
    <source>
        <dbReference type="EMBL" id="OUT18004.1"/>
    </source>
</evidence>
<dbReference type="AlphaFoldDB" id="A0A1Y5NEV6"/>
<dbReference type="SMART" id="SM00870">
    <property type="entry name" value="Asparaginase"/>
    <property type="match status" value="1"/>
</dbReference>
<comment type="similarity">
    <text evidence="1 8">Belongs to the asparaginase 1 family.</text>
</comment>
<evidence type="ECO:0000259" key="11">
    <source>
        <dbReference type="Pfam" id="PF17763"/>
    </source>
</evidence>
<feature type="active site" description="O-isoaspartyl threonine intermediate" evidence="4">
    <location>
        <position position="32"/>
    </location>
</feature>
<feature type="binding site" evidence="5">
    <location>
        <begin position="111"/>
        <end position="112"/>
    </location>
    <ligand>
        <name>substrate</name>
    </ligand>
</feature>
<feature type="domain" description="Asparaginase/glutaminase C-terminal" evidence="11">
    <location>
        <begin position="235"/>
        <end position="345"/>
    </location>
</feature>
<organism evidence="12 13">
    <name type="scientific">Campylobacter concisus</name>
    <dbReference type="NCBI Taxonomy" id="199"/>
    <lineage>
        <taxon>Bacteria</taxon>
        <taxon>Pseudomonadati</taxon>
        <taxon>Campylobacterota</taxon>
        <taxon>Epsilonproteobacteria</taxon>
        <taxon>Campylobacterales</taxon>
        <taxon>Campylobacteraceae</taxon>
        <taxon>Campylobacter</taxon>
    </lineage>
</organism>
<dbReference type="Gene3D" id="3.40.50.1170">
    <property type="entry name" value="L-asparaginase, N-terminal domain"/>
    <property type="match status" value="1"/>
</dbReference>
<dbReference type="CDD" id="cd08964">
    <property type="entry name" value="L-asparaginase_II"/>
    <property type="match status" value="1"/>
</dbReference>
<evidence type="ECO:0000256" key="6">
    <source>
        <dbReference type="PROSITE-ProRule" id="PRU10099"/>
    </source>
</evidence>